<gene>
    <name evidence="16" type="ORF">N7539_005919</name>
</gene>
<evidence type="ECO:0000256" key="4">
    <source>
        <dbReference type="ARBA" id="ARBA00022723"/>
    </source>
</evidence>
<dbReference type="FunFam" id="1.10.287.810:FF:000001">
    <property type="entry name" value="mitochondrial import inner membrane translocase subunit TIM13"/>
    <property type="match status" value="1"/>
</dbReference>
<keyword evidence="8 14" id="KW-0811">Translocation</keyword>
<comment type="subunit">
    <text evidence="13">Heterohexamer; composed of 3 copies of TIM8 and 3 copies of TIM13, named soluble 70 kDa complex. Associates with the TIM22 complex, whose core is composed of TIM22 and TIM54. Interacts with the transmembrane regions of multi-pass transmembrane proteins in transit.</text>
</comment>
<dbReference type="RefSeq" id="XP_056789393.1">
    <property type="nucleotide sequence ID" value="XM_056935521.1"/>
</dbReference>
<dbReference type="GO" id="GO:0042719">
    <property type="term" value="C:mitochondrial intermembrane space chaperone complex"/>
    <property type="evidence" value="ECO:0007669"/>
    <property type="project" value="UniProtKB-ARBA"/>
</dbReference>
<dbReference type="InterPro" id="IPR004217">
    <property type="entry name" value="Tim10-like"/>
</dbReference>
<dbReference type="AlphaFoldDB" id="A0A9W9X5L3"/>
<keyword evidence="9 14" id="KW-0496">Mitochondrion</keyword>
<evidence type="ECO:0000256" key="1">
    <source>
        <dbReference type="ARBA" id="ARBA00004137"/>
    </source>
</evidence>
<comment type="domain">
    <text evidence="14">The twin CX3C motif contains 4 conserved Cys residues that form 2 disulfide bonds in the mitochondrial intermembrane space.</text>
</comment>
<protein>
    <recommendedName>
        <fullName evidence="14">Mitochondrial import inner membrane translocase subunit</fullName>
    </recommendedName>
</protein>
<organism evidence="16 17">
    <name type="scientific">Penicillium diatomitis</name>
    <dbReference type="NCBI Taxonomy" id="2819901"/>
    <lineage>
        <taxon>Eukaryota</taxon>
        <taxon>Fungi</taxon>
        <taxon>Dikarya</taxon>
        <taxon>Ascomycota</taxon>
        <taxon>Pezizomycotina</taxon>
        <taxon>Eurotiomycetes</taxon>
        <taxon>Eurotiomycetidae</taxon>
        <taxon>Eurotiales</taxon>
        <taxon>Aspergillaceae</taxon>
        <taxon>Penicillium</taxon>
    </lineage>
</organism>
<sequence>MSFLGGGSSSSKSNEDIKTALLQQVQQEQAMNNARALIGKINENCFDACVPAPGASLSAKENACMSSCMQKYINMWNTVSRSYMHRMNEERKKMGGDIAGLSM</sequence>
<keyword evidence="11 14" id="KW-0143">Chaperone</keyword>
<dbReference type="GO" id="GO:0015031">
    <property type="term" value="P:protein transport"/>
    <property type="evidence" value="ECO:0007669"/>
    <property type="project" value="UniProtKB-KW"/>
</dbReference>
<dbReference type="Gene3D" id="1.10.287.810">
    <property type="entry name" value="Mitochondrial import inner membrane translocase subunit tim13 like domains"/>
    <property type="match status" value="1"/>
</dbReference>
<keyword evidence="5 14" id="KW-0999">Mitochondrion inner membrane</keyword>
<evidence type="ECO:0000256" key="11">
    <source>
        <dbReference type="ARBA" id="ARBA00023186"/>
    </source>
</evidence>
<evidence type="ECO:0000256" key="7">
    <source>
        <dbReference type="ARBA" id="ARBA00022927"/>
    </source>
</evidence>
<evidence type="ECO:0000259" key="15">
    <source>
        <dbReference type="Pfam" id="PF02953"/>
    </source>
</evidence>
<proteinExistence type="inferred from homology"/>
<keyword evidence="17" id="KW-1185">Reference proteome</keyword>
<evidence type="ECO:0000313" key="17">
    <source>
        <dbReference type="Proteomes" id="UP001148312"/>
    </source>
</evidence>
<keyword evidence="5 14" id="KW-0472">Membrane</keyword>
<evidence type="ECO:0000256" key="8">
    <source>
        <dbReference type="ARBA" id="ARBA00023010"/>
    </source>
</evidence>
<dbReference type="GO" id="GO:0046872">
    <property type="term" value="F:metal ion binding"/>
    <property type="evidence" value="ECO:0007669"/>
    <property type="project" value="UniProtKB-KW"/>
</dbReference>
<comment type="caution">
    <text evidence="16">The sequence shown here is derived from an EMBL/GenBank/DDBJ whole genome shotgun (WGS) entry which is preliminary data.</text>
</comment>
<comment type="subcellular location">
    <subcellularLocation>
        <location evidence="1 14">Mitochondrion inner membrane</location>
        <topology evidence="1 14">Peripheral membrane protein</topology>
        <orientation evidence="1 14">Intermembrane side</orientation>
    </subcellularLocation>
</comment>
<dbReference type="InterPro" id="IPR035427">
    <property type="entry name" value="Tim10-like_dom_sf"/>
</dbReference>
<evidence type="ECO:0000256" key="3">
    <source>
        <dbReference type="ARBA" id="ARBA00022448"/>
    </source>
</evidence>
<dbReference type="Proteomes" id="UP001148312">
    <property type="component" value="Unassembled WGS sequence"/>
</dbReference>
<evidence type="ECO:0000256" key="10">
    <source>
        <dbReference type="ARBA" id="ARBA00023157"/>
    </source>
</evidence>
<evidence type="ECO:0000256" key="14">
    <source>
        <dbReference type="RuleBase" id="RU367043"/>
    </source>
</evidence>
<feature type="domain" description="Tim10-like" evidence="15">
    <location>
        <begin position="23"/>
        <end position="84"/>
    </location>
</feature>
<dbReference type="GO" id="GO:0045039">
    <property type="term" value="P:protein insertion into mitochondrial inner membrane"/>
    <property type="evidence" value="ECO:0007669"/>
    <property type="project" value="UniProtKB-ARBA"/>
</dbReference>
<keyword evidence="3 14" id="KW-0813">Transport</keyword>
<evidence type="ECO:0000256" key="12">
    <source>
        <dbReference type="ARBA" id="ARBA00025151"/>
    </source>
</evidence>
<dbReference type="EMBL" id="JAPWDQ010000006">
    <property type="protein sequence ID" value="KAJ5484123.1"/>
    <property type="molecule type" value="Genomic_DNA"/>
</dbReference>
<comment type="similarity">
    <text evidence="2 14">Belongs to the small Tim family.</text>
</comment>
<accession>A0A9W9X5L3</accession>
<dbReference type="GO" id="GO:0005743">
    <property type="term" value="C:mitochondrial inner membrane"/>
    <property type="evidence" value="ECO:0007669"/>
    <property type="project" value="UniProtKB-SubCell"/>
</dbReference>
<keyword evidence="4" id="KW-0479">Metal-binding</keyword>
<evidence type="ECO:0000256" key="2">
    <source>
        <dbReference type="ARBA" id="ARBA00006720"/>
    </source>
</evidence>
<keyword evidence="10 14" id="KW-1015">Disulfide bond</keyword>
<comment type="function">
    <text evidence="12">Mitochondrial intermembrane chaperone that participates in the import and insertion of some multi-pass transmembrane proteins into the mitochondrial inner membrane. Also required for the transfer of beta-barrel precursors from the TOM complex to the sorting and assembly machinery (SAM complex) of the outer membrane. Acts as a chaperone-like protein that protects the hydrophobic precursors from aggregation and guide them through the mitochondrial intermembrane space. The TIM8-TIM13 complex is non essential and only mediates the import of few proteins, while the predominant TIM9-TIM10 70 kDa complex is crucial and mediates the import of much more proteins.</text>
</comment>
<evidence type="ECO:0000256" key="9">
    <source>
        <dbReference type="ARBA" id="ARBA00023128"/>
    </source>
</evidence>
<evidence type="ECO:0000256" key="13">
    <source>
        <dbReference type="ARBA" id="ARBA00025862"/>
    </source>
</evidence>
<evidence type="ECO:0000313" key="16">
    <source>
        <dbReference type="EMBL" id="KAJ5484123.1"/>
    </source>
</evidence>
<evidence type="ECO:0000256" key="5">
    <source>
        <dbReference type="ARBA" id="ARBA00022792"/>
    </source>
</evidence>
<dbReference type="SUPFAM" id="SSF144122">
    <property type="entry name" value="Tim10-like"/>
    <property type="match status" value="1"/>
</dbReference>
<dbReference type="GeneID" id="81625770"/>
<evidence type="ECO:0000256" key="6">
    <source>
        <dbReference type="ARBA" id="ARBA00022833"/>
    </source>
</evidence>
<reference evidence="16" key="2">
    <citation type="journal article" date="2023" name="IMA Fungus">
        <title>Comparative genomic study of the Penicillium genus elucidates a diverse pangenome and 15 lateral gene transfer events.</title>
        <authorList>
            <person name="Petersen C."/>
            <person name="Sorensen T."/>
            <person name="Nielsen M.R."/>
            <person name="Sondergaard T.E."/>
            <person name="Sorensen J.L."/>
            <person name="Fitzpatrick D.A."/>
            <person name="Frisvad J.C."/>
            <person name="Nielsen K.L."/>
        </authorList>
    </citation>
    <scope>NUCLEOTIDE SEQUENCE</scope>
    <source>
        <strain evidence="16">IBT 30728</strain>
    </source>
</reference>
<dbReference type="Pfam" id="PF02953">
    <property type="entry name" value="zf-Tim10_DDP"/>
    <property type="match status" value="1"/>
</dbReference>
<name>A0A9W9X5L3_9EURO</name>
<reference evidence="16" key="1">
    <citation type="submission" date="2022-12" db="EMBL/GenBank/DDBJ databases">
        <authorList>
            <person name="Petersen C."/>
        </authorList>
    </citation>
    <scope>NUCLEOTIDE SEQUENCE</scope>
    <source>
        <strain evidence="16">IBT 30728</strain>
    </source>
</reference>
<keyword evidence="7 14" id="KW-0653">Protein transport</keyword>
<keyword evidence="6" id="KW-0862">Zinc</keyword>